<keyword evidence="1" id="KW-0472">Membrane</keyword>
<dbReference type="Proteomes" id="UP000184073">
    <property type="component" value="Unassembled WGS sequence"/>
</dbReference>
<accession>A0A1L9PIC5</accession>
<evidence type="ECO:0000313" key="2">
    <source>
        <dbReference type="EMBL" id="OJJ01213.1"/>
    </source>
</evidence>
<dbReference type="GeneID" id="63731121"/>
<dbReference type="EMBL" id="KV878128">
    <property type="protein sequence ID" value="OJJ01213.1"/>
    <property type="molecule type" value="Genomic_DNA"/>
</dbReference>
<keyword evidence="3" id="KW-1185">Reference proteome</keyword>
<protein>
    <submittedName>
        <fullName evidence="2">Uncharacterized protein</fullName>
    </submittedName>
</protein>
<dbReference type="VEuPathDB" id="FungiDB:ASPVEDRAFT_623368"/>
<keyword evidence="1" id="KW-0812">Transmembrane</keyword>
<name>A0A1L9PIC5_ASPVE</name>
<dbReference type="AlphaFoldDB" id="A0A1L9PIC5"/>
<gene>
    <name evidence="2" type="ORF">ASPVEDRAFT_623368</name>
</gene>
<sequence length="154" mass="17903">MPFAHLPRGFASVYGLVIPRRWKEGSTFLHVCYFTLPCLKLPDGLPVLSFSLICWSDPSNAVSSMNHTTRYREAIHLGCSTYGVEFYHIRAFWFHPVDSPRSTAIPVVYFLFFFLVSFFLRFLVLFLFPLAGFKRTRRSNNLRKLWVLIEADVS</sequence>
<evidence type="ECO:0000256" key="1">
    <source>
        <dbReference type="SAM" id="Phobius"/>
    </source>
</evidence>
<organism evidence="2 3">
    <name type="scientific">Aspergillus versicolor CBS 583.65</name>
    <dbReference type="NCBI Taxonomy" id="1036611"/>
    <lineage>
        <taxon>Eukaryota</taxon>
        <taxon>Fungi</taxon>
        <taxon>Dikarya</taxon>
        <taxon>Ascomycota</taxon>
        <taxon>Pezizomycotina</taxon>
        <taxon>Eurotiomycetes</taxon>
        <taxon>Eurotiomycetidae</taxon>
        <taxon>Eurotiales</taxon>
        <taxon>Aspergillaceae</taxon>
        <taxon>Aspergillus</taxon>
        <taxon>Aspergillus subgen. Nidulantes</taxon>
    </lineage>
</organism>
<keyword evidence="1" id="KW-1133">Transmembrane helix</keyword>
<feature type="transmembrane region" description="Helical" evidence="1">
    <location>
        <begin position="107"/>
        <end position="133"/>
    </location>
</feature>
<reference evidence="3" key="1">
    <citation type="journal article" date="2017" name="Genome Biol.">
        <title>Comparative genomics reveals high biological diversity and specific adaptations in the industrially and medically important fungal genus Aspergillus.</title>
        <authorList>
            <person name="de Vries R.P."/>
            <person name="Riley R."/>
            <person name="Wiebenga A."/>
            <person name="Aguilar-Osorio G."/>
            <person name="Amillis S."/>
            <person name="Uchima C.A."/>
            <person name="Anderluh G."/>
            <person name="Asadollahi M."/>
            <person name="Askin M."/>
            <person name="Barry K."/>
            <person name="Battaglia E."/>
            <person name="Bayram O."/>
            <person name="Benocci T."/>
            <person name="Braus-Stromeyer S.A."/>
            <person name="Caldana C."/>
            <person name="Canovas D."/>
            <person name="Cerqueira G.C."/>
            <person name="Chen F."/>
            <person name="Chen W."/>
            <person name="Choi C."/>
            <person name="Clum A."/>
            <person name="Dos Santos R.A."/>
            <person name="Damasio A.R."/>
            <person name="Diallinas G."/>
            <person name="Emri T."/>
            <person name="Fekete E."/>
            <person name="Flipphi M."/>
            <person name="Freyberg S."/>
            <person name="Gallo A."/>
            <person name="Gournas C."/>
            <person name="Habgood R."/>
            <person name="Hainaut M."/>
            <person name="Harispe M.L."/>
            <person name="Henrissat B."/>
            <person name="Hilden K.S."/>
            <person name="Hope R."/>
            <person name="Hossain A."/>
            <person name="Karabika E."/>
            <person name="Karaffa L."/>
            <person name="Karanyi Z."/>
            <person name="Krasevec N."/>
            <person name="Kuo A."/>
            <person name="Kusch H."/>
            <person name="LaButti K."/>
            <person name="Lagendijk E.L."/>
            <person name="Lapidus A."/>
            <person name="Levasseur A."/>
            <person name="Lindquist E."/>
            <person name="Lipzen A."/>
            <person name="Logrieco A.F."/>
            <person name="MacCabe A."/>
            <person name="Maekelae M.R."/>
            <person name="Malavazi I."/>
            <person name="Melin P."/>
            <person name="Meyer V."/>
            <person name="Mielnichuk N."/>
            <person name="Miskei M."/>
            <person name="Molnar A.P."/>
            <person name="Mule G."/>
            <person name="Ngan C.Y."/>
            <person name="Orejas M."/>
            <person name="Orosz E."/>
            <person name="Ouedraogo J.P."/>
            <person name="Overkamp K.M."/>
            <person name="Park H.-S."/>
            <person name="Perrone G."/>
            <person name="Piumi F."/>
            <person name="Punt P.J."/>
            <person name="Ram A.F."/>
            <person name="Ramon A."/>
            <person name="Rauscher S."/>
            <person name="Record E."/>
            <person name="Riano-Pachon D.M."/>
            <person name="Robert V."/>
            <person name="Roehrig J."/>
            <person name="Ruller R."/>
            <person name="Salamov A."/>
            <person name="Salih N.S."/>
            <person name="Samson R.A."/>
            <person name="Sandor E."/>
            <person name="Sanguinetti M."/>
            <person name="Schuetze T."/>
            <person name="Sepcic K."/>
            <person name="Shelest E."/>
            <person name="Sherlock G."/>
            <person name="Sophianopoulou V."/>
            <person name="Squina F.M."/>
            <person name="Sun H."/>
            <person name="Susca A."/>
            <person name="Todd R.B."/>
            <person name="Tsang A."/>
            <person name="Unkles S.E."/>
            <person name="van de Wiele N."/>
            <person name="van Rossen-Uffink D."/>
            <person name="Oliveira J.V."/>
            <person name="Vesth T.C."/>
            <person name="Visser J."/>
            <person name="Yu J.-H."/>
            <person name="Zhou M."/>
            <person name="Andersen M.R."/>
            <person name="Archer D.B."/>
            <person name="Baker S.E."/>
            <person name="Benoit I."/>
            <person name="Brakhage A.A."/>
            <person name="Braus G.H."/>
            <person name="Fischer R."/>
            <person name="Frisvad J.C."/>
            <person name="Goldman G.H."/>
            <person name="Houbraken J."/>
            <person name="Oakley B."/>
            <person name="Pocsi I."/>
            <person name="Scazzocchio C."/>
            <person name="Seiboth B."/>
            <person name="vanKuyk P.A."/>
            <person name="Wortman J."/>
            <person name="Dyer P.S."/>
            <person name="Grigoriev I.V."/>
        </authorList>
    </citation>
    <scope>NUCLEOTIDE SEQUENCE [LARGE SCALE GENOMIC DNA]</scope>
    <source>
        <strain evidence="3">CBS 583.65</strain>
    </source>
</reference>
<dbReference type="RefSeq" id="XP_040666975.1">
    <property type="nucleotide sequence ID" value="XM_040815610.1"/>
</dbReference>
<proteinExistence type="predicted"/>
<evidence type="ECO:0000313" key="3">
    <source>
        <dbReference type="Proteomes" id="UP000184073"/>
    </source>
</evidence>